<reference evidence="1" key="1">
    <citation type="submission" date="2019-11" db="EMBL/GenBank/DDBJ databases">
        <title>Nori genome reveals adaptations in red seaweeds to the harsh intertidal environment.</title>
        <authorList>
            <person name="Wang D."/>
            <person name="Mao Y."/>
        </authorList>
    </citation>
    <scope>NUCLEOTIDE SEQUENCE</scope>
    <source>
        <tissue evidence="1">Gametophyte</tissue>
    </source>
</reference>
<accession>A0ACC3CHI7</accession>
<gene>
    <name evidence="1" type="ORF">I4F81_011947</name>
</gene>
<organism evidence="1 2">
    <name type="scientific">Pyropia yezoensis</name>
    <name type="common">Susabi-nori</name>
    <name type="synonym">Porphyra yezoensis</name>
    <dbReference type="NCBI Taxonomy" id="2788"/>
    <lineage>
        <taxon>Eukaryota</taxon>
        <taxon>Rhodophyta</taxon>
        <taxon>Bangiophyceae</taxon>
        <taxon>Bangiales</taxon>
        <taxon>Bangiaceae</taxon>
        <taxon>Pyropia</taxon>
    </lineage>
</organism>
<evidence type="ECO:0000313" key="2">
    <source>
        <dbReference type="Proteomes" id="UP000798662"/>
    </source>
</evidence>
<keyword evidence="2" id="KW-1185">Reference proteome</keyword>
<dbReference type="EMBL" id="CM020620">
    <property type="protein sequence ID" value="KAK1869471.1"/>
    <property type="molecule type" value="Genomic_DNA"/>
</dbReference>
<protein>
    <submittedName>
        <fullName evidence="1">Uncharacterized protein</fullName>
    </submittedName>
</protein>
<sequence>MRTGVDATGGTTPDGGGYEYLDHTADVQIHSWGSDLSSAVGAAAVAMFGIITDLGDVVEEAAAPEEGGGEGAVRGSTPGELATGPAASGAGGWPIVVDVDGHDVKSAVYNFLDECLFAFCGDARVYRRVEVDAVDRVAWKISARGYGERFDRSRHTQGTEVKAITYSAMQVVETPIRVDIYVIVDI</sequence>
<name>A0ACC3CHI7_PYRYE</name>
<dbReference type="Proteomes" id="UP000798662">
    <property type="component" value="Chromosome 3"/>
</dbReference>
<comment type="caution">
    <text evidence="1">The sequence shown here is derived from an EMBL/GenBank/DDBJ whole genome shotgun (WGS) entry which is preliminary data.</text>
</comment>
<evidence type="ECO:0000313" key="1">
    <source>
        <dbReference type="EMBL" id="KAK1869471.1"/>
    </source>
</evidence>
<proteinExistence type="predicted"/>